<organism evidence="2 3">
    <name type="scientific">Cymbomonas tetramitiformis</name>
    <dbReference type="NCBI Taxonomy" id="36881"/>
    <lineage>
        <taxon>Eukaryota</taxon>
        <taxon>Viridiplantae</taxon>
        <taxon>Chlorophyta</taxon>
        <taxon>Pyramimonadophyceae</taxon>
        <taxon>Pyramimonadales</taxon>
        <taxon>Pyramimonadaceae</taxon>
        <taxon>Cymbomonas</taxon>
    </lineage>
</organism>
<dbReference type="Proteomes" id="UP001190700">
    <property type="component" value="Unassembled WGS sequence"/>
</dbReference>
<dbReference type="EMBL" id="LGRX02017688">
    <property type="protein sequence ID" value="KAK3260459.1"/>
    <property type="molecule type" value="Genomic_DNA"/>
</dbReference>
<proteinExistence type="predicted"/>
<comment type="caution">
    <text evidence="2">The sequence shown here is derived from an EMBL/GenBank/DDBJ whole genome shotgun (WGS) entry which is preliminary data.</text>
</comment>
<feature type="compositionally biased region" description="Basic residues" evidence="1">
    <location>
        <begin position="15"/>
        <end position="34"/>
    </location>
</feature>
<evidence type="ECO:0000313" key="2">
    <source>
        <dbReference type="EMBL" id="KAK3260459.1"/>
    </source>
</evidence>
<reference evidence="2 3" key="1">
    <citation type="journal article" date="2015" name="Genome Biol. Evol.">
        <title>Comparative Genomics of a Bacterivorous Green Alga Reveals Evolutionary Causalities and Consequences of Phago-Mixotrophic Mode of Nutrition.</title>
        <authorList>
            <person name="Burns J.A."/>
            <person name="Paasch A."/>
            <person name="Narechania A."/>
            <person name="Kim E."/>
        </authorList>
    </citation>
    <scope>NUCLEOTIDE SEQUENCE [LARGE SCALE GENOMIC DNA]</scope>
    <source>
        <strain evidence="2 3">PLY_AMNH</strain>
    </source>
</reference>
<accession>A0AAE0FIU7</accession>
<gene>
    <name evidence="2" type="ORF">CYMTET_30582</name>
</gene>
<sequence>MTKFARKPASAGVARRGRWRAGRQASCRKRRRRGASPAAGLRASDAAVSAGGRRDWRAPSAARALPRWRDETRS</sequence>
<evidence type="ECO:0000256" key="1">
    <source>
        <dbReference type="SAM" id="MobiDB-lite"/>
    </source>
</evidence>
<dbReference type="AlphaFoldDB" id="A0AAE0FIU7"/>
<keyword evidence="3" id="KW-1185">Reference proteome</keyword>
<evidence type="ECO:0000313" key="3">
    <source>
        <dbReference type="Proteomes" id="UP001190700"/>
    </source>
</evidence>
<name>A0AAE0FIU7_9CHLO</name>
<feature type="region of interest" description="Disordered" evidence="1">
    <location>
        <begin position="1"/>
        <end position="74"/>
    </location>
</feature>
<protein>
    <submittedName>
        <fullName evidence="2">Uncharacterized protein</fullName>
    </submittedName>
</protein>